<dbReference type="Gene3D" id="3.40.366.10">
    <property type="entry name" value="Malonyl-Coenzyme A Acyl Carrier Protein, domain 2"/>
    <property type="match status" value="1"/>
</dbReference>
<comment type="caution">
    <text evidence="9">The sequence shown here is derived from an EMBL/GenBank/DDBJ whole genome shotgun (WGS) entry which is preliminary data.</text>
</comment>
<feature type="region of interest" description="C-terminal hotdog fold" evidence="4">
    <location>
        <begin position="1026"/>
        <end position="1158"/>
    </location>
</feature>
<evidence type="ECO:0000256" key="2">
    <source>
        <dbReference type="ARBA" id="ARBA00022553"/>
    </source>
</evidence>
<evidence type="ECO:0000313" key="9">
    <source>
        <dbReference type="EMBL" id="GIM79104.1"/>
    </source>
</evidence>
<feature type="region of interest" description="Disordered" evidence="5">
    <location>
        <begin position="864"/>
        <end position="884"/>
    </location>
</feature>
<evidence type="ECO:0000256" key="1">
    <source>
        <dbReference type="ARBA" id="ARBA00022450"/>
    </source>
</evidence>
<dbReference type="InterPro" id="IPR020841">
    <property type="entry name" value="PKS_Beta-ketoAc_synthase_dom"/>
</dbReference>
<evidence type="ECO:0000259" key="8">
    <source>
        <dbReference type="PROSITE" id="PS52019"/>
    </source>
</evidence>
<dbReference type="GO" id="GO:0031177">
    <property type="term" value="F:phosphopantetheine binding"/>
    <property type="evidence" value="ECO:0007669"/>
    <property type="project" value="InterPro"/>
</dbReference>
<dbReference type="Gene3D" id="3.10.129.110">
    <property type="entry name" value="Polyketide synthase dehydratase"/>
    <property type="match status" value="1"/>
</dbReference>
<feature type="domain" description="Ketosynthase family 3 (KS3)" evidence="7">
    <location>
        <begin position="1"/>
        <end position="426"/>
    </location>
</feature>
<dbReference type="EMBL" id="BOQL01000079">
    <property type="protein sequence ID" value="GIM79104.1"/>
    <property type="molecule type" value="Genomic_DNA"/>
</dbReference>
<dbReference type="InterPro" id="IPR001227">
    <property type="entry name" value="Ac_transferase_dom_sf"/>
</dbReference>
<dbReference type="SUPFAM" id="SSF47336">
    <property type="entry name" value="ACP-like"/>
    <property type="match status" value="1"/>
</dbReference>
<keyword evidence="2" id="KW-0597">Phosphoprotein</keyword>
<dbReference type="InterPro" id="IPR050091">
    <property type="entry name" value="PKS_NRPS_Biosynth_Enz"/>
</dbReference>
<dbReference type="GO" id="GO:0006633">
    <property type="term" value="P:fatty acid biosynthetic process"/>
    <property type="evidence" value="ECO:0007669"/>
    <property type="project" value="TreeGrafter"/>
</dbReference>
<dbReference type="GO" id="GO:0005886">
    <property type="term" value="C:plasma membrane"/>
    <property type="evidence" value="ECO:0007669"/>
    <property type="project" value="TreeGrafter"/>
</dbReference>
<dbReference type="RefSeq" id="WP_212994203.1">
    <property type="nucleotide sequence ID" value="NZ_BAABEA010000030.1"/>
</dbReference>
<dbReference type="Gene3D" id="3.30.70.3290">
    <property type="match status" value="1"/>
</dbReference>
<feature type="compositionally biased region" description="Basic and acidic residues" evidence="5">
    <location>
        <begin position="872"/>
        <end position="884"/>
    </location>
</feature>
<proteinExistence type="predicted"/>
<dbReference type="CDD" id="cd00833">
    <property type="entry name" value="PKS"/>
    <property type="match status" value="1"/>
</dbReference>
<dbReference type="Pfam" id="PF00550">
    <property type="entry name" value="PP-binding"/>
    <property type="match status" value="1"/>
</dbReference>
<dbReference type="SMART" id="SM00826">
    <property type="entry name" value="PKS_DH"/>
    <property type="match status" value="1"/>
</dbReference>
<dbReference type="SMART" id="SM00825">
    <property type="entry name" value="PKS_KS"/>
    <property type="match status" value="1"/>
</dbReference>
<dbReference type="InterPro" id="IPR009081">
    <property type="entry name" value="PP-bd_ACP"/>
</dbReference>
<dbReference type="InterPro" id="IPR016036">
    <property type="entry name" value="Malonyl_transacylase_ACP-bd"/>
</dbReference>
<dbReference type="SUPFAM" id="SSF52151">
    <property type="entry name" value="FabD/lysophospholipase-like"/>
    <property type="match status" value="1"/>
</dbReference>
<dbReference type="InterPro" id="IPR036291">
    <property type="entry name" value="NAD(P)-bd_dom_sf"/>
</dbReference>
<dbReference type="InterPro" id="IPR049900">
    <property type="entry name" value="PKS_mFAS_DH"/>
</dbReference>
<dbReference type="InterPro" id="IPR042104">
    <property type="entry name" value="PKS_dehydratase_sf"/>
</dbReference>
<evidence type="ECO:0000259" key="7">
    <source>
        <dbReference type="PROSITE" id="PS52004"/>
    </source>
</evidence>
<dbReference type="InterPro" id="IPR057326">
    <property type="entry name" value="KR_dom"/>
</dbReference>
<dbReference type="SMART" id="SM00823">
    <property type="entry name" value="PKS_PP"/>
    <property type="match status" value="1"/>
</dbReference>
<feature type="domain" description="Carrier" evidence="6">
    <location>
        <begin position="1638"/>
        <end position="1715"/>
    </location>
</feature>
<dbReference type="PROSITE" id="PS52004">
    <property type="entry name" value="KS3_2"/>
    <property type="match status" value="1"/>
</dbReference>
<dbReference type="SUPFAM" id="SSF53901">
    <property type="entry name" value="Thiolase-like"/>
    <property type="match status" value="1"/>
</dbReference>
<protein>
    <submittedName>
        <fullName evidence="9">Phthiocerol synthesis polyketide synthase type I PpsA</fullName>
    </submittedName>
</protein>
<reference evidence="9" key="1">
    <citation type="submission" date="2021-03" db="EMBL/GenBank/DDBJ databases">
        <title>Whole genome shotgun sequence of Actinoplanes auranticolor NBRC 12245.</title>
        <authorList>
            <person name="Komaki H."/>
            <person name="Tamura T."/>
        </authorList>
    </citation>
    <scope>NUCLEOTIDE SEQUENCE</scope>
    <source>
        <strain evidence="9">NBRC 12245</strain>
    </source>
</reference>
<dbReference type="SUPFAM" id="SSF55048">
    <property type="entry name" value="Probable ACP-binding domain of malonyl-CoA ACP transacylase"/>
    <property type="match status" value="1"/>
</dbReference>
<dbReference type="Pfam" id="PF16197">
    <property type="entry name" value="KAsynt_C_assoc"/>
    <property type="match status" value="1"/>
</dbReference>
<dbReference type="Pfam" id="PF02801">
    <property type="entry name" value="Ketoacyl-synt_C"/>
    <property type="match status" value="1"/>
</dbReference>
<dbReference type="InterPro" id="IPR020806">
    <property type="entry name" value="PKS_PP-bd"/>
</dbReference>
<feature type="active site" description="Proton donor; for dehydratase activity" evidence="4">
    <location>
        <position position="1080"/>
    </location>
</feature>
<dbReference type="SUPFAM" id="SSF51735">
    <property type="entry name" value="NAD(P)-binding Rossmann-fold domains"/>
    <property type="match status" value="2"/>
</dbReference>
<evidence type="ECO:0000259" key="6">
    <source>
        <dbReference type="PROSITE" id="PS50075"/>
    </source>
</evidence>
<dbReference type="GO" id="GO:0004312">
    <property type="term" value="F:fatty acid synthase activity"/>
    <property type="evidence" value="ECO:0007669"/>
    <property type="project" value="TreeGrafter"/>
</dbReference>
<dbReference type="GO" id="GO:0071770">
    <property type="term" value="P:DIM/DIP cell wall layer assembly"/>
    <property type="evidence" value="ECO:0007669"/>
    <property type="project" value="TreeGrafter"/>
</dbReference>
<dbReference type="InterPro" id="IPR013968">
    <property type="entry name" value="PKS_KR"/>
</dbReference>
<dbReference type="Pfam" id="PF00109">
    <property type="entry name" value="ketoacyl-synt"/>
    <property type="match status" value="1"/>
</dbReference>
<keyword evidence="3" id="KW-0808">Transferase</keyword>
<dbReference type="Gene3D" id="3.40.50.720">
    <property type="entry name" value="NAD(P)-binding Rossmann-like Domain"/>
    <property type="match status" value="1"/>
</dbReference>
<feature type="region of interest" description="N-terminal hotdog fold" evidence="4">
    <location>
        <begin position="892"/>
        <end position="1009"/>
    </location>
</feature>
<dbReference type="Pfam" id="PF00698">
    <property type="entry name" value="Acyl_transf_1"/>
    <property type="match status" value="1"/>
</dbReference>
<dbReference type="Pfam" id="PF21089">
    <property type="entry name" value="PKS_DH_N"/>
    <property type="match status" value="1"/>
</dbReference>
<feature type="active site" description="Proton acceptor; for dehydratase activity" evidence="4">
    <location>
        <position position="924"/>
    </location>
</feature>
<dbReference type="SMART" id="SM01294">
    <property type="entry name" value="PKS_PP_betabranch"/>
    <property type="match status" value="1"/>
</dbReference>
<evidence type="ECO:0000256" key="3">
    <source>
        <dbReference type="ARBA" id="ARBA00022679"/>
    </source>
</evidence>
<keyword evidence="10" id="KW-1185">Reference proteome</keyword>
<sequence length="1720" mass="181096">MEPVAIIGLGCRFAGGADSPEQFWDLLIAGRDGIGSVPPDRWLYYRDRSPDDEDAVRGATERGGFLTDIAGFDTAFFGVSPREAELMDPQQRILLEVAWEALEHAGIPPRDLAGSDTGVFVGIGSDDYGRRLLEDLPTIEAWTGIGSAVCAAANRVSYAFDLHGPSLAVDTACSASLVAAHLACQSLRAGESTLALVGGVNLIVSPGLTLTLDAAGATAPDGRCKPFDAEANGYGRGEGAGFLVLKLLADAERDGDRVLSVIRGSHVSQDGRTNGIMAPNGEAQGELLTEACRRASVAPETVDYVEAHGTGTRLGDPLEAAALSRVYGRTRPAGDPLLLGSVKSTIGHLEAGAGVAGLIKATLALDRAEIPATTNVRTLNPAVDWAEANLHVVRERTPWPEHDRPRRAGVSGFGYGGTIAHVLLEEAPSRARPATAGVSDAGSARLFPLSARSPQALREQAVSLMRRLGDEPASLDDLGHTLATRRSHLEHRAAVVAADPGELLAGLQLVADGEAGPRVSSGSVPAAAGAGLVWVFSGHGSQWTGMGRELMHTSPAFAAVLDEIEPVFQSEIGFSPRQVLLDGAFDTVDRIQTMIFVMQVGLAAVWHAAGVRPDLIIGHSVGEIAAAVEAGGLSLTDGARLICRRSRLLRRVAGRGAMAMVGLPFAEVAARLDGDAEVCAAIAASPLSTVVSGSPEAVEALVQKWQTDEVQVRRVASDVAFHSAQMDELTDELTAAAADLQARVPAIPMYSTALRDARSTPAFDGAYWAVNLRSPVLLAQAVQAAAEDGHTVFIEISAHPVVAHSIGETLGELGLDDTFVGTSLRRGKPETETLLAAVGTAHCHGVTVDWRTLQPAGDLVDLPGPAWQRQPHWREPATERASRDLRHNPESHALLGGQVPLPETGMRLWRTLLDADNRPYPGSHTIEGTEVIPAAVLLNTFLRTAGTSVLPVLRDVELRVPLVAAERREVQVMREGAAVRLSSLAGDETGTGGWVTHTTATLTTAGVDPAGPTAAGPPADRRAARFNRIDAGEVRRHLTAMGVPSMAFEWSVLDLWRGVDHLRARVRIDTPADDWAPALDAALSIAPVAFAGAPVLRMVAHLDEMRLSGPPPAFVQVDIVIDRRRPGVVDVAVTALDGDGRADLAGLRYGGAQQERPTRPAASLVHEIGWKPLTVPPAGPDRPGRNVVVVGDAALADRFGTGLVTAVADPGDLPTLDGDTDVVVAAPPPAPDEPVPAAVERSVRLLLRTAQALAGRDVTDSLRLWAVTTGVRESADRTGLAQAGMWGLGRVLAGELGDRWGGVIDLEPDGARLPGTVAGLLAVLPPHEVIAVRDDQMLVSRLMPTDRPIEREGLSCSPAASYLITGGLGVLGLRVARRLVELGARRIVLAGRTGIPPRARWADLAAEDSMSRVVAGIRDLEGLGVTVRVVTLDITDPDAARRALDPDALGLPAVRGVVHAAGVLDNRLATGVDDASLHTVLRPKTAGTWVLHELFPPGSLDFFVLFSSCGHLLGLPGQATYGAANAFLDAFAAYRNGPDSADTTALAWTSWRGMGMAVNEAVDLELAARGVTDISAIEAFAAWDHATRSGARQAVVLATTGTEVAEEVPVLRDVYDVAPAANSPAEAETTLAGLSGPQLRDELLREVSSQVAAEMRLPVAALDARRSLSEQGLDSVMTVVIRRRLEKRFGHRLPATLLWQRPTVSAIVDHLAEQLVGPTD</sequence>
<dbReference type="InterPro" id="IPR032821">
    <property type="entry name" value="PKS_assoc"/>
</dbReference>
<dbReference type="Pfam" id="PF08659">
    <property type="entry name" value="KR"/>
    <property type="match status" value="1"/>
</dbReference>
<dbReference type="PANTHER" id="PTHR43775">
    <property type="entry name" value="FATTY ACID SYNTHASE"/>
    <property type="match status" value="1"/>
</dbReference>
<dbReference type="Proteomes" id="UP000681340">
    <property type="component" value="Unassembled WGS sequence"/>
</dbReference>
<dbReference type="PROSITE" id="PS50075">
    <property type="entry name" value="CARRIER"/>
    <property type="match status" value="1"/>
</dbReference>
<dbReference type="GO" id="GO:0005737">
    <property type="term" value="C:cytoplasm"/>
    <property type="evidence" value="ECO:0007669"/>
    <property type="project" value="TreeGrafter"/>
</dbReference>
<dbReference type="Gene3D" id="3.40.47.10">
    <property type="match status" value="1"/>
</dbReference>
<evidence type="ECO:0000256" key="5">
    <source>
        <dbReference type="SAM" id="MobiDB-lite"/>
    </source>
</evidence>
<evidence type="ECO:0000256" key="4">
    <source>
        <dbReference type="PROSITE-ProRule" id="PRU01363"/>
    </source>
</evidence>
<dbReference type="Gene3D" id="1.10.1200.10">
    <property type="entry name" value="ACP-like"/>
    <property type="match status" value="1"/>
</dbReference>
<dbReference type="InterPro" id="IPR014043">
    <property type="entry name" value="Acyl_transferase_dom"/>
</dbReference>
<dbReference type="InterPro" id="IPR014030">
    <property type="entry name" value="Ketoacyl_synth_N"/>
</dbReference>
<dbReference type="InterPro" id="IPR049552">
    <property type="entry name" value="PKS_DH_N"/>
</dbReference>
<feature type="domain" description="PKS/mFAS DH" evidence="8">
    <location>
        <begin position="892"/>
        <end position="1158"/>
    </location>
</feature>
<dbReference type="SMART" id="SM00827">
    <property type="entry name" value="PKS_AT"/>
    <property type="match status" value="1"/>
</dbReference>
<dbReference type="InterPro" id="IPR016039">
    <property type="entry name" value="Thiolase-like"/>
</dbReference>
<dbReference type="PROSITE" id="PS52019">
    <property type="entry name" value="PKS_MFAS_DH"/>
    <property type="match status" value="1"/>
</dbReference>
<dbReference type="InterPro" id="IPR036736">
    <property type="entry name" value="ACP-like_sf"/>
</dbReference>
<dbReference type="SMART" id="SM00822">
    <property type="entry name" value="PKS_KR"/>
    <property type="match status" value="1"/>
</dbReference>
<dbReference type="InterPro" id="IPR014031">
    <property type="entry name" value="Ketoacyl_synth_C"/>
</dbReference>
<name>A0A919VU80_9ACTN</name>
<accession>A0A919VU80</accession>
<dbReference type="InterPro" id="IPR016035">
    <property type="entry name" value="Acyl_Trfase/lysoPLipase"/>
</dbReference>
<dbReference type="InterPro" id="IPR020807">
    <property type="entry name" value="PKS_DH"/>
</dbReference>
<dbReference type="FunFam" id="3.40.47.10:FF:000019">
    <property type="entry name" value="Polyketide synthase type I"/>
    <property type="match status" value="1"/>
</dbReference>
<keyword evidence="1" id="KW-0596">Phosphopantetheine</keyword>
<organism evidence="9 10">
    <name type="scientific">Actinoplanes auranticolor</name>
    <dbReference type="NCBI Taxonomy" id="47988"/>
    <lineage>
        <taxon>Bacteria</taxon>
        <taxon>Bacillati</taxon>
        <taxon>Actinomycetota</taxon>
        <taxon>Actinomycetes</taxon>
        <taxon>Micromonosporales</taxon>
        <taxon>Micromonosporaceae</taxon>
        <taxon>Actinoplanes</taxon>
    </lineage>
</organism>
<evidence type="ECO:0000313" key="10">
    <source>
        <dbReference type="Proteomes" id="UP000681340"/>
    </source>
</evidence>
<gene>
    <name evidence="9" type="primary">ppsA_2</name>
    <name evidence="9" type="ORF">Aau02nite_84130</name>
</gene>
<dbReference type="CDD" id="cd08955">
    <property type="entry name" value="KR_2_FAS_SDR_x"/>
    <property type="match status" value="1"/>
</dbReference>
<dbReference type="PANTHER" id="PTHR43775:SF37">
    <property type="entry name" value="SI:DKEY-61P9.11"/>
    <property type="match status" value="1"/>
</dbReference>